<evidence type="ECO:0000259" key="2">
    <source>
        <dbReference type="PROSITE" id="PS50102"/>
    </source>
</evidence>
<dbReference type="InterPro" id="IPR012677">
    <property type="entry name" value="Nucleotide-bd_a/b_plait_sf"/>
</dbReference>
<dbReference type="PANTHER" id="PTHR15608">
    <property type="entry name" value="SPLICING FACTOR U2AF-ASSOCIATED PROTEIN 2"/>
    <property type="match status" value="1"/>
</dbReference>
<evidence type="ECO:0000313" key="4">
    <source>
        <dbReference type="Proteomes" id="UP000019335"/>
    </source>
</evidence>
<sequence length="230" mass="25533">MHPRYLHPTVTTTHACIRQSTGPSSFLPNPLPYPHHASDDCLVRPPPLLLRQYLPSPPLPPSPVLSMPVPVADILFAPYGRLRRIKVYRDAHGKPKGDALVTYARPGSTAAAIKKLNGYALAPNHCLRLSQADFSYKEEGANVHEGIGFDDHMAHPAQEEDEQEDYETLPPECEADKYPVVILRNVYDPTETADEDFAELETDMLQECVRHGCVLHAVLSSCFVAYDPAL</sequence>
<accession>W7TL21</accession>
<dbReference type="Pfam" id="PF00076">
    <property type="entry name" value="RRM_1"/>
    <property type="match status" value="1"/>
</dbReference>
<evidence type="ECO:0000313" key="3">
    <source>
        <dbReference type="EMBL" id="EWM27790.1"/>
    </source>
</evidence>
<evidence type="ECO:0000256" key="1">
    <source>
        <dbReference type="PROSITE-ProRule" id="PRU00176"/>
    </source>
</evidence>
<name>W7TL21_9STRA</name>
<comment type="caution">
    <text evidence="3">The sequence shown here is derived from an EMBL/GenBank/DDBJ whole genome shotgun (WGS) entry which is preliminary data.</text>
</comment>
<dbReference type="Gene3D" id="3.30.70.330">
    <property type="match status" value="1"/>
</dbReference>
<dbReference type="InterPro" id="IPR034393">
    <property type="entry name" value="TatSF1-like"/>
</dbReference>
<proteinExistence type="predicted"/>
<dbReference type="GO" id="GO:0003723">
    <property type="term" value="F:RNA binding"/>
    <property type="evidence" value="ECO:0007669"/>
    <property type="project" value="UniProtKB-UniRule"/>
</dbReference>
<gene>
    <name evidence="3" type="ORF">Naga_101112g1</name>
</gene>
<organism evidence="3 4">
    <name type="scientific">Nannochloropsis gaditana</name>
    <dbReference type="NCBI Taxonomy" id="72520"/>
    <lineage>
        <taxon>Eukaryota</taxon>
        <taxon>Sar</taxon>
        <taxon>Stramenopiles</taxon>
        <taxon>Ochrophyta</taxon>
        <taxon>Eustigmatophyceae</taxon>
        <taxon>Eustigmatales</taxon>
        <taxon>Monodopsidaceae</taxon>
        <taxon>Nannochloropsis</taxon>
    </lineage>
</organism>
<keyword evidence="1" id="KW-0694">RNA-binding</keyword>
<dbReference type="PROSITE" id="PS50102">
    <property type="entry name" value="RRM"/>
    <property type="match status" value="1"/>
</dbReference>
<dbReference type="GO" id="GO:0005684">
    <property type="term" value="C:U2-type spliceosomal complex"/>
    <property type="evidence" value="ECO:0007669"/>
    <property type="project" value="TreeGrafter"/>
</dbReference>
<keyword evidence="4" id="KW-1185">Reference proteome</keyword>
<protein>
    <submittedName>
        <fullName evidence="3">Nuclear mrna splicing factor-associated protein</fullName>
    </submittedName>
</protein>
<dbReference type="PANTHER" id="PTHR15608:SF0">
    <property type="entry name" value="HIV TAT-SPECIFIC FACTOR 1"/>
    <property type="match status" value="1"/>
</dbReference>
<dbReference type="InterPro" id="IPR035979">
    <property type="entry name" value="RBD_domain_sf"/>
</dbReference>
<feature type="domain" description="RRM" evidence="2">
    <location>
        <begin position="75"/>
        <end position="134"/>
    </location>
</feature>
<dbReference type="OrthoDB" id="10258585at2759"/>
<dbReference type="AlphaFoldDB" id="W7TL21"/>
<dbReference type="Proteomes" id="UP000019335">
    <property type="component" value="Chromosome 6"/>
</dbReference>
<reference evidence="3 4" key="1">
    <citation type="journal article" date="2014" name="Mol. Plant">
        <title>Chromosome Scale Genome Assembly and Transcriptome Profiling of Nannochloropsis gaditana in Nitrogen Depletion.</title>
        <authorList>
            <person name="Corteggiani Carpinelli E."/>
            <person name="Telatin A."/>
            <person name="Vitulo N."/>
            <person name="Forcato C."/>
            <person name="D'Angelo M."/>
            <person name="Schiavon R."/>
            <person name="Vezzi A."/>
            <person name="Giacometti G.M."/>
            <person name="Morosinotto T."/>
            <person name="Valle G."/>
        </authorList>
    </citation>
    <scope>NUCLEOTIDE SEQUENCE [LARGE SCALE GENOMIC DNA]</scope>
    <source>
        <strain evidence="3 4">B-31</strain>
    </source>
</reference>
<dbReference type="GO" id="GO:0005686">
    <property type="term" value="C:U2 snRNP"/>
    <property type="evidence" value="ECO:0007669"/>
    <property type="project" value="TreeGrafter"/>
</dbReference>
<dbReference type="InterPro" id="IPR000504">
    <property type="entry name" value="RRM_dom"/>
</dbReference>
<dbReference type="SUPFAM" id="SSF54928">
    <property type="entry name" value="RNA-binding domain, RBD"/>
    <property type="match status" value="1"/>
</dbReference>
<dbReference type="EMBL" id="AZIL01000403">
    <property type="protein sequence ID" value="EWM27790.1"/>
    <property type="molecule type" value="Genomic_DNA"/>
</dbReference>